<reference evidence="1 2" key="1">
    <citation type="submission" date="2021-03" db="EMBL/GenBank/DDBJ databases">
        <title>Genomic Encyclopedia of Type Strains, Phase IV (KMG-IV): sequencing the most valuable type-strain genomes for metagenomic binning, comparative biology and taxonomic classification.</title>
        <authorList>
            <person name="Goeker M."/>
        </authorList>
    </citation>
    <scope>NUCLEOTIDE SEQUENCE [LARGE SCALE GENOMIC DNA]</scope>
    <source>
        <strain evidence="1 2">DSM 25790</strain>
    </source>
</reference>
<evidence type="ECO:0000313" key="2">
    <source>
        <dbReference type="Proteomes" id="UP001519294"/>
    </source>
</evidence>
<name>A0ABS4SBB1_9BACI</name>
<dbReference type="Proteomes" id="UP001519294">
    <property type="component" value="Unassembled WGS sequence"/>
</dbReference>
<dbReference type="RefSeq" id="WP_029270229.1">
    <property type="nucleotide sequence ID" value="NZ_JAGIKX010000036.1"/>
</dbReference>
<protein>
    <submittedName>
        <fullName evidence="1">Uncharacterized protein</fullName>
    </submittedName>
</protein>
<gene>
    <name evidence="1" type="ORF">J2Z81_002765</name>
</gene>
<accession>A0ABS4SBB1</accession>
<sequence>MKGESFEHFFERNRKRIHYHIHDLGIRDLHNEYYTEGVYALWKWWKMDQQSRDPVAIDIDTMIRVLLMEMVERKYL</sequence>
<proteinExistence type="predicted"/>
<organism evidence="1 2">
    <name type="scientific">Virgibacillus alimentarius</name>
    <dbReference type="NCBI Taxonomy" id="698769"/>
    <lineage>
        <taxon>Bacteria</taxon>
        <taxon>Bacillati</taxon>
        <taxon>Bacillota</taxon>
        <taxon>Bacilli</taxon>
        <taxon>Bacillales</taxon>
        <taxon>Bacillaceae</taxon>
        <taxon>Virgibacillus</taxon>
    </lineage>
</organism>
<dbReference type="EMBL" id="JAGIKX010000036">
    <property type="protein sequence ID" value="MBP2258780.1"/>
    <property type="molecule type" value="Genomic_DNA"/>
</dbReference>
<keyword evidence="2" id="KW-1185">Reference proteome</keyword>
<comment type="caution">
    <text evidence="1">The sequence shown here is derived from an EMBL/GenBank/DDBJ whole genome shotgun (WGS) entry which is preliminary data.</text>
</comment>
<evidence type="ECO:0000313" key="1">
    <source>
        <dbReference type="EMBL" id="MBP2258780.1"/>
    </source>
</evidence>